<evidence type="ECO:0000313" key="2">
    <source>
        <dbReference type="Proteomes" id="UP000284243"/>
    </source>
</evidence>
<dbReference type="Proteomes" id="UP000284243">
    <property type="component" value="Unassembled WGS sequence"/>
</dbReference>
<proteinExistence type="predicted"/>
<dbReference type="RefSeq" id="WP_046450888.1">
    <property type="nucleotide sequence ID" value="NZ_CABJFF010000001.1"/>
</dbReference>
<reference evidence="1 2" key="1">
    <citation type="submission" date="2018-08" db="EMBL/GenBank/DDBJ databases">
        <title>A genome reference for cultivated species of the human gut microbiota.</title>
        <authorList>
            <person name="Zou Y."/>
            <person name="Xue W."/>
            <person name="Luo G."/>
        </authorList>
    </citation>
    <scope>NUCLEOTIDE SEQUENCE [LARGE SCALE GENOMIC DNA]</scope>
    <source>
        <strain evidence="1 2">AF16-14</strain>
    </source>
</reference>
<sequence length="337" mass="39806">MNKYFYLLFILLSVCCGKKNRITELKMPPVIHLTGEKVETILPRCYETGVLVDSFLVLKEKCTDTMFYLFSTNTDREIFRFGREGRGVCEFYYPFFLVNSFAYDSLIIYDSPAATLTKIDLAALVESRDIAKCANSEHLYRNLNFMYNFNKVDSAFIGTFIEKDEGLFSFCNRNNGEIKNTDYVPYYFYEKGRKDAYCHHVLVSEKDNSIIVPFKYMNLINCYDLDGNLKVTYALDWIKEEINTQIRVDEHTTVTFYRTYATRNRCYLVWDGHKIEEELRKYPAKIVVMNWQGELEKVYQLDNFADFIIPDEKQRMIYVGVYNAGLEFVEIYKYPML</sequence>
<accession>A0A412TPF6</accession>
<comment type="caution">
    <text evidence="1">The sequence shown here is derived from an EMBL/GenBank/DDBJ whole genome shotgun (WGS) entry which is preliminary data.</text>
</comment>
<organism evidence="1 2">
    <name type="scientific">Odoribacter splanchnicus</name>
    <dbReference type="NCBI Taxonomy" id="28118"/>
    <lineage>
        <taxon>Bacteria</taxon>
        <taxon>Pseudomonadati</taxon>
        <taxon>Bacteroidota</taxon>
        <taxon>Bacteroidia</taxon>
        <taxon>Bacteroidales</taxon>
        <taxon>Odoribacteraceae</taxon>
        <taxon>Odoribacter</taxon>
    </lineage>
</organism>
<name>A0A412TPF6_9BACT</name>
<dbReference type="EMBL" id="QRYC01000015">
    <property type="protein sequence ID" value="RGU55704.1"/>
    <property type="molecule type" value="Genomic_DNA"/>
</dbReference>
<evidence type="ECO:0000313" key="1">
    <source>
        <dbReference type="EMBL" id="RGU55704.1"/>
    </source>
</evidence>
<protein>
    <recommendedName>
        <fullName evidence="3">6-bladed beta-propeller</fullName>
    </recommendedName>
</protein>
<gene>
    <name evidence="1" type="ORF">DWW57_11460</name>
</gene>
<evidence type="ECO:0008006" key="3">
    <source>
        <dbReference type="Google" id="ProtNLM"/>
    </source>
</evidence>
<dbReference type="AlphaFoldDB" id="A0A412TPF6"/>